<evidence type="ECO:0000256" key="1">
    <source>
        <dbReference type="SAM" id="Phobius"/>
    </source>
</evidence>
<evidence type="ECO:0000313" key="2">
    <source>
        <dbReference type="EMBL" id="PFG74850.1"/>
    </source>
</evidence>
<dbReference type="AlphaFoldDB" id="A0A2A9HIB0"/>
<protein>
    <submittedName>
        <fullName evidence="2">Uncharacterized protein YqhQ</fullName>
    </submittedName>
</protein>
<reference evidence="2 3" key="1">
    <citation type="submission" date="2017-09" db="EMBL/GenBank/DDBJ databases">
        <title>Sequencing the genomes of two abundant thermophiles in Great Basin hot springs: Thermocrinis jamiesonii and novel Chloroflexi Thermoflexus hugenholtzii.</title>
        <authorList>
            <person name="Hedlund B."/>
        </authorList>
    </citation>
    <scope>NUCLEOTIDE SEQUENCE [LARGE SCALE GENOMIC DNA]</scope>
    <source>
        <strain evidence="2 3">G233</strain>
    </source>
</reference>
<dbReference type="InterPro" id="IPR010787">
    <property type="entry name" value="DUF1385"/>
</dbReference>
<dbReference type="Pfam" id="PF07136">
    <property type="entry name" value="DUF1385"/>
    <property type="match status" value="1"/>
</dbReference>
<keyword evidence="1" id="KW-0812">Transmembrane</keyword>
<comment type="caution">
    <text evidence="2">The sequence shown here is derived from an EMBL/GenBank/DDBJ whole genome shotgun (WGS) entry which is preliminary data.</text>
</comment>
<feature type="transmembrane region" description="Helical" evidence="1">
    <location>
        <begin position="231"/>
        <end position="249"/>
    </location>
</feature>
<feature type="transmembrane region" description="Helical" evidence="1">
    <location>
        <begin position="100"/>
        <end position="123"/>
    </location>
</feature>
<sequence>MTAEPAQVYYGGQAVIEGVMIRGPEHMAVAVRHPKGHIVTHSERLHGIYTGRSRRIPLLRGVVVLWETLALGMRALNFSSRVAFEEEDESGEPIEFPEKAFLGTMVLALLFVVAVFFAAPILLAHLLERWDVARAWVVLTEGVVRLGLFVGYIAAIGLIPDIRRVFQYHGAEHMTIHAYEAGRPLTVAEVRRFPKEHQRCGTSFLLVVVLVALVTFFVFDLLVDEGLVVRVASRIVLIPVVAGVSYEILRFGARYRENGLVRALFAPNIALQALTTKVPDDSQVEVAIAAFEATLEAAGPGRGAPAP</sequence>
<keyword evidence="1" id="KW-1133">Transmembrane helix</keyword>
<dbReference type="PANTHER" id="PTHR42867:SF1">
    <property type="entry name" value="MEMBRANE PROTEIN-RELATED"/>
    <property type="match status" value="1"/>
</dbReference>
<proteinExistence type="predicted"/>
<dbReference type="RefSeq" id="WP_098504205.1">
    <property type="nucleotide sequence ID" value="NZ_PDJQ01000001.1"/>
</dbReference>
<dbReference type="EMBL" id="PDJQ01000001">
    <property type="protein sequence ID" value="PFG74850.1"/>
    <property type="molecule type" value="Genomic_DNA"/>
</dbReference>
<gene>
    <name evidence="2" type="ORF">A9A59_2096</name>
</gene>
<feature type="transmembrane region" description="Helical" evidence="1">
    <location>
        <begin position="135"/>
        <end position="159"/>
    </location>
</feature>
<keyword evidence="3" id="KW-1185">Reference proteome</keyword>
<accession>A0A2A9HIB0</accession>
<organism evidence="2 3">
    <name type="scientific">Tepidiforma thermophila (strain KCTC 52669 / CGMCC 1.13589 / G233)</name>
    <dbReference type="NCBI Taxonomy" id="2761530"/>
    <lineage>
        <taxon>Bacteria</taxon>
        <taxon>Bacillati</taxon>
        <taxon>Chloroflexota</taxon>
        <taxon>Tepidiformia</taxon>
        <taxon>Tepidiformales</taxon>
        <taxon>Tepidiformaceae</taxon>
        <taxon>Tepidiforma</taxon>
    </lineage>
</organism>
<name>A0A2A9HIB0_TEPT2</name>
<dbReference type="PANTHER" id="PTHR42867">
    <property type="entry name" value="MEMBRANE PROTEIN-RELATED"/>
    <property type="match status" value="1"/>
</dbReference>
<keyword evidence="1" id="KW-0472">Membrane</keyword>
<evidence type="ECO:0000313" key="3">
    <source>
        <dbReference type="Proteomes" id="UP000223071"/>
    </source>
</evidence>
<feature type="transmembrane region" description="Helical" evidence="1">
    <location>
        <begin position="200"/>
        <end position="219"/>
    </location>
</feature>
<dbReference type="Proteomes" id="UP000223071">
    <property type="component" value="Unassembled WGS sequence"/>
</dbReference>